<dbReference type="AlphaFoldDB" id="A0ABC8J5J1"/>
<protein>
    <submittedName>
        <fullName evidence="2">Uncharacterized protein</fullName>
    </submittedName>
</protein>
<dbReference type="PANTHER" id="PTHR36714">
    <property type="entry name" value="T23E23.1"/>
    <property type="match status" value="1"/>
</dbReference>
<evidence type="ECO:0000256" key="1">
    <source>
        <dbReference type="SAM" id="Phobius"/>
    </source>
</evidence>
<feature type="transmembrane region" description="Helical" evidence="1">
    <location>
        <begin position="20"/>
        <end position="44"/>
    </location>
</feature>
<keyword evidence="1" id="KW-1133">Transmembrane helix</keyword>
<reference evidence="2 3" key="1">
    <citation type="submission" date="2022-03" db="EMBL/GenBank/DDBJ databases">
        <authorList>
            <person name="Macdonald S."/>
            <person name="Ahmed S."/>
            <person name="Newling K."/>
        </authorList>
    </citation>
    <scope>NUCLEOTIDE SEQUENCE [LARGE SCALE GENOMIC DNA]</scope>
</reference>
<proteinExistence type="predicted"/>
<gene>
    <name evidence="2" type="ORF">ERUC_LOCUS4605</name>
</gene>
<sequence length="101" mass="11601">MKMNKKLSVIELLKQAVKLLLSNINLPLIIFLCSLPLFCFLIVFELFHQTTLSFTYHSSPNKSTLQRICHRTICLCKPPTISLTNRFTNNAIFGRTCLKTI</sequence>
<organism evidence="2 3">
    <name type="scientific">Eruca vesicaria subsp. sativa</name>
    <name type="common">Garden rocket</name>
    <name type="synonym">Eruca sativa</name>
    <dbReference type="NCBI Taxonomy" id="29727"/>
    <lineage>
        <taxon>Eukaryota</taxon>
        <taxon>Viridiplantae</taxon>
        <taxon>Streptophyta</taxon>
        <taxon>Embryophyta</taxon>
        <taxon>Tracheophyta</taxon>
        <taxon>Spermatophyta</taxon>
        <taxon>Magnoliopsida</taxon>
        <taxon>eudicotyledons</taxon>
        <taxon>Gunneridae</taxon>
        <taxon>Pentapetalae</taxon>
        <taxon>rosids</taxon>
        <taxon>malvids</taxon>
        <taxon>Brassicales</taxon>
        <taxon>Brassicaceae</taxon>
        <taxon>Brassiceae</taxon>
        <taxon>Eruca</taxon>
    </lineage>
</organism>
<evidence type="ECO:0000313" key="3">
    <source>
        <dbReference type="Proteomes" id="UP001642260"/>
    </source>
</evidence>
<keyword evidence="1" id="KW-0472">Membrane</keyword>
<name>A0ABC8J5J1_ERUVS</name>
<keyword evidence="1" id="KW-0812">Transmembrane</keyword>
<accession>A0ABC8J5J1</accession>
<dbReference type="EMBL" id="CAKOAT010065155">
    <property type="protein sequence ID" value="CAH8306478.1"/>
    <property type="molecule type" value="Genomic_DNA"/>
</dbReference>
<keyword evidence="3" id="KW-1185">Reference proteome</keyword>
<dbReference type="Proteomes" id="UP001642260">
    <property type="component" value="Unassembled WGS sequence"/>
</dbReference>
<dbReference type="PANTHER" id="PTHR36714:SF5">
    <property type="entry name" value="TRANSMEMBRANE PROTEIN"/>
    <property type="match status" value="1"/>
</dbReference>
<comment type="caution">
    <text evidence="2">The sequence shown here is derived from an EMBL/GenBank/DDBJ whole genome shotgun (WGS) entry which is preliminary data.</text>
</comment>
<evidence type="ECO:0000313" key="2">
    <source>
        <dbReference type="EMBL" id="CAH8306478.1"/>
    </source>
</evidence>